<accession>A0A4Y8KY19</accession>
<dbReference type="Proteomes" id="UP000297861">
    <property type="component" value="Unassembled WGS sequence"/>
</dbReference>
<dbReference type="EMBL" id="SOML01000008">
    <property type="protein sequence ID" value="TFD95341.1"/>
    <property type="molecule type" value="Genomic_DNA"/>
</dbReference>
<dbReference type="Gene3D" id="3.40.50.1580">
    <property type="entry name" value="Nucleoside phosphorylase domain"/>
    <property type="match status" value="1"/>
</dbReference>
<dbReference type="RefSeq" id="WP_026628031.1">
    <property type="nucleotide sequence ID" value="NZ_JAWZLG010000100.1"/>
</dbReference>
<dbReference type="OrthoDB" id="997641at2"/>
<keyword evidence="3" id="KW-1185">Reference proteome</keyword>
<dbReference type="GO" id="GO:0008782">
    <property type="term" value="F:adenosylhomocysteine nucleosidase activity"/>
    <property type="evidence" value="ECO:0007669"/>
    <property type="project" value="TreeGrafter"/>
</dbReference>
<feature type="domain" description="Nucleoside phosphorylase" evidence="1">
    <location>
        <begin position="133"/>
        <end position="188"/>
    </location>
</feature>
<name>A0A4Y8KY19_9BACT</name>
<dbReference type="GO" id="GO:0009116">
    <property type="term" value="P:nucleoside metabolic process"/>
    <property type="evidence" value="ECO:0007669"/>
    <property type="project" value="InterPro"/>
</dbReference>
<feature type="domain" description="Nucleoside phosphorylase" evidence="1">
    <location>
        <begin position="32"/>
        <end position="97"/>
    </location>
</feature>
<dbReference type="GO" id="GO:0019284">
    <property type="term" value="P:L-methionine salvage from S-adenosylmethionine"/>
    <property type="evidence" value="ECO:0007669"/>
    <property type="project" value="TreeGrafter"/>
</dbReference>
<evidence type="ECO:0000313" key="2">
    <source>
        <dbReference type="EMBL" id="TFD95341.1"/>
    </source>
</evidence>
<reference evidence="2 3" key="1">
    <citation type="submission" date="2019-03" db="EMBL/GenBank/DDBJ databases">
        <title>San Antonio Military Medical Center submission to MRSN (WRAIR), pending publication.</title>
        <authorList>
            <person name="Blyth D.M."/>
            <person name="Mccarthy S.L."/>
            <person name="Schall S.E."/>
            <person name="Stam J.A."/>
            <person name="Ong A.C."/>
            <person name="Mcgann P.T."/>
        </authorList>
    </citation>
    <scope>NUCLEOTIDE SEQUENCE [LARGE SCALE GENOMIC DNA]</scope>
    <source>
        <strain evidence="2 3">MRSN571793</strain>
    </source>
</reference>
<dbReference type="GO" id="GO:0005829">
    <property type="term" value="C:cytosol"/>
    <property type="evidence" value="ECO:0007669"/>
    <property type="project" value="TreeGrafter"/>
</dbReference>
<dbReference type="PANTHER" id="PTHR46832">
    <property type="entry name" value="5'-METHYLTHIOADENOSINE/S-ADENOSYLHOMOCYSTEINE NUCLEOSIDASE"/>
    <property type="match status" value="1"/>
</dbReference>
<dbReference type="Pfam" id="PF01048">
    <property type="entry name" value="PNP_UDP_1"/>
    <property type="match status" value="2"/>
</dbReference>
<protein>
    <submittedName>
        <fullName evidence="2">Nucleosidase</fullName>
    </submittedName>
</protein>
<evidence type="ECO:0000313" key="3">
    <source>
        <dbReference type="Proteomes" id="UP000297861"/>
    </source>
</evidence>
<dbReference type="InterPro" id="IPR000845">
    <property type="entry name" value="Nucleoside_phosphorylase_d"/>
</dbReference>
<dbReference type="SUPFAM" id="SSF53167">
    <property type="entry name" value="Purine and uridine phosphorylases"/>
    <property type="match status" value="1"/>
</dbReference>
<proteinExistence type="predicted"/>
<gene>
    <name evidence="2" type="ORF">E2605_13050</name>
</gene>
<sequence>MQPDLFENPLFVFALEVEAADLFTGYNPLFVGVGKVNAAYQLTKRIGENKPSVIINLGSAGSNTFRKGSVVCCTQFVQRDMDATGIGCNQYQTPFSEVEPILNHGIVIDDLPHGICGTGDNFEIAHSTPIYNVIDMEAYALAYIAHQENIPYLCLKYISDGADNNAADDWSTSVQNAARSLRAVIDKIQNK</sequence>
<dbReference type="STRING" id="1121485.GCA_000426485_01434"/>
<organism evidence="2 3">
    <name type="scientific">Dysgonomonas capnocytophagoides</name>
    <dbReference type="NCBI Taxonomy" id="45254"/>
    <lineage>
        <taxon>Bacteria</taxon>
        <taxon>Pseudomonadati</taxon>
        <taxon>Bacteroidota</taxon>
        <taxon>Bacteroidia</taxon>
        <taxon>Bacteroidales</taxon>
        <taxon>Dysgonomonadaceae</taxon>
        <taxon>Dysgonomonas</taxon>
    </lineage>
</organism>
<dbReference type="GO" id="GO:0008930">
    <property type="term" value="F:methylthioadenosine nucleosidase activity"/>
    <property type="evidence" value="ECO:0007669"/>
    <property type="project" value="TreeGrafter"/>
</dbReference>
<dbReference type="PANTHER" id="PTHR46832:SF1">
    <property type="entry name" value="5'-METHYLTHIOADENOSINE_S-ADENOSYLHOMOCYSTEINE NUCLEOSIDASE"/>
    <property type="match status" value="1"/>
</dbReference>
<dbReference type="InterPro" id="IPR035994">
    <property type="entry name" value="Nucleoside_phosphorylase_sf"/>
</dbReference>
<dbReference type="AlphaFoldDB" id="A0A4Y8KY19"/>
<comment type="caution">
    <text evidence="2">The sequence shown here is derived from an EMBL/GenBank/DDBJ whole genome shotgun (WGS) entry which is preliminary data.</text>
</comment>
<evidence type="ECO:0000259" key="1">
    <source>
        <dbReference type="Pfam" id="PF01048"/>
    </source>
</evidence>